<name>F6B5U4_DESCC</name>
<dbReference type="Gene3D" id="1.10.1660.10">
    <property type="match status" value="1"/>
</dbReference>
<dbReference type="CDD" id="cd04762">
    <property type="entry name" value="HTH_MerR-trunc"/>
    <property type="match status" value="1"/>
</dbReference>
<dbReference type="PANTHER" id="PTHR36172:SF1">
    <property type="entry name" value="RESOLVASE-RELATED"/>
    <property type="match status" value="1"/>
</dbReference>
<reference evidence="8 10" key="1">
    <citation type="submission" date="2011-05" db="EMBL/GenBank/DDBJ databases">
        <title>Complete sequence of Desulfotomaculum carboxydivorans CO-1-SRB.</title>
        <authorList>
            <consortium name="US DOE Joint Genome Institute"/>
            <person name="Lucas S."/>
            <person name="Han J."/>
            <person name="Lapidus A."/>
            <person name="Cheng J.-F."/>
            <person name="Goodwin L."/>
            <person name="Pitluck S."/>
            <person name="Peters L."/>
            <person name="Mikhailova N."/>
            <person name="Lu M."/>
            <person name="Han C."/>
            <person name="Tapia R."/>
            <person name="Land M."/>
            <person name="Hauser L."/>
            <person name="Kyrpides N."/>
            <person name="Ivanova N."/>
            <person name="Pagani I."/>
            <person name="Stams A."/>
            <person name="Plugge C."/>
            <person name="Muyzer G."/>
            <person name="Kuever J."/>
            <person name="Parshina S."/>
            <person name="Ivanova A."/>
            <person name="Nazina T."/>
            <person name="Woyke T."/>
        </authorList>
    </citation>
    <scope>NUCLEOTIDE SEQUENCE [LARGE SCALE GENOMIC DNA]</scope>
    <source>
        <strain evidence="10">DSM 14880 / VKM B-2319 / CO-1-SRB</strain>
    </source>
</reference>
<evidence type="ECO:0000259" key="6">
    <source>
        <dbReference type="PROSITE" id="PS50937"/>
    </source>
</evidence>
<dbReference type="FunFam" id="3.40.50.1390:FF:000002">
    <property type="entry name" value="ORF1 in transposon ISC1904"/>
    <property type="match status" value="1"/>
</dbReference>
<dbReference type="CDD" id="cd03769">
    <property type="entry name" value="SR_IS607_transposase_like"/>
    <property type="match status" value="1"/>
</dbReference>
<dbReference type="EMBL" id="CP002736">
    <property type="protein sequence ID" value="AEF95416.1"/>
    <property type="molecule type" value="Genomic_DNA"/>
</dbReference>
<dbReference type="KEGG" id="dca:Desca_0263"/>
<dbReference type="SUPFAM" id="SSF53041">
    <property type="entry name" value="Resolvase-like"/>
    <property type="match status" value="1"/>
</dbReference>
<organism evidence="8 10">
    <name type="scientific">Desulfotomaculum nigrificans (strain DSM 14880 / VKM B-2319 / CO-1-SRB)</name>
    <name type="common">Desulfotomaculum carboxydivorans</name>
    <dbReference type="NCBI Taxonomy" id="868595"/>
    <lineage>
        <taxon>Bacteria</taxon>
        <taxon>Bacillati</taxon>
        <taxon>Bacillota</taxon>
        <taxon>Clostridia</taxon>
        <taxon>Eubacteriales</taxon>
        <taxon>Desulfotomaculaceae</taxon>
        <taxon>Desulfotomaculum</taxon>
    </lineage>
</organism>
<dbReference type="HOGENOM" id="CLU_082093_0_1_9"/>
<dbReference type="Proteomes" id="UP000009226">
    <property type="component" value="Chromosome"/>
</dbReference>
<feature type="domain" description="Resolvase/invertase-type recombinase catalytic" evidence="7">
    <location>
        <begin position="56"/>
        <end position="204"/>
    </location>
</feature>
<dbReference type="InterPro" id="IPR009061">
    <property type="entry name" value="DNA-bd_dom_put_sf"/>
</dbReference>
<dbReference type="Gene3D" id="3.40.50.1390">
    <property type="entry name" value="Resolvase, N-terminal catalytic domain"/>
    <property type="match status" value="1"/>
</dbReference>
<feature type="domain" description="HTH merR-type" evidence="6">
    <location>
        <begin position="1"/>
        <end position="44"/>
    </location>
</feature>
<evidence type="ECO:0000256" key="3">
    <source>
        <dbReference type="ARBA" id="ARBA00023172"/>
    </source>
</evidence>
<dbReference type="GO" id="GO:0006355">
    <property type="term" value="P:regulation of DNA-templated transcription"/>
    <property type="evidence" value="ECO:0007669"/>
    <property type="project" value="InterPro"/>
</dbReference>
<proteinExistence type="predicted"/>
<evidence type="ECO:0000313" key="10">
    <source>
        <dbReference type="Proteomes" id="UP000009226"/>
    </source>
</evidence>
<dbReference type="EMBL" id="CP002736">
    <property type="protein sequence ID" value="AEF93167.1"/>
    <property type="molecule type" value="Genomic_DNA"/>
</dbReference>
<dbReference type="PANTHER" id="PTHR36172">
    <property type="match status" value="1"/>
</dbReference>
<dbReference type="Pfam" id="PF00239">
    <property type="entry name" value="Resolvase"/>
    <property type="match status" value="1"/>
</dbReference>
<sequence>MYSIQEAAKLLGVSISTMRRWEKEGKIKPIRTQGGHRRYTLEELSQIKPLQYDTKLTIAYCRVSSSDQKEDLQRQIENVSQYCTAKGYSFKVITDIGSGLNYNKKGLKELLHLVQSNKLERIVVNYKDRLIRFGYEIIEQICEFHGVTIEIINHTEDKTYEQELVEDILSIITLFSSRLYGSRSHKQKKIQKEAAKWFKESDAI</sequence>
<dbReference type="Gene3D" id="1.10.287.2170">
    <property type="match status" value="1"/>
</dbReference>
<evidence type="ECO:0000313" key="8">
    <source>
        <dbReference type="EMBL" id="AEF93167.1"/>
    </source>
</evidence>
<dbReference type="InterPro" id="IPR010093">
    <property type="entry name" value="SinI_DNA-bd"/>
</dbReference>
<dbReference type="SMART" id="SM00857">
    <property type="entry name" value="Resolvase"/>
    <property type="match status" value="1"/>
</dbReference>
<dbReference type="eggNOG" id="COG2452">
    <property type="taxonomic scope" value="Bacteria"/>
</dbReference>
<dbReference type="InterPro" id="IPR000551">
    <property type="entry name" value="MerR-type_HTH_dom"/>
</dbReference>
<dbReference type="KEGG" id="dca:Desca_2597"/>
<dbReference type="PROSITE" id="PS00397">
    <property type="entry name" value="RECOMBINASES_1"/>
    <property type="match status" value="1"/>
</dbReference>
<dbReference type="PROSITE" id="PS50937">
    <property type="entry name" value="HTH_MERR_2"/>
    <property type="match status" value="1"/>
</dbReference>
<dbReference type="Pfam" id="PF00376">
    <property type="entry name" value="MerR"/>
    <property type="match status" value="1"/>
</dbReference>
<dbReference type="InterPro" id="IPR006119">
    <property type="entry name" value="Resolv_N"/>
</dbReference>
<evidence type="ECO:0000256" key="1">
    <source>
        <dbReference type="ARBA" id="ARBA00022908"/>
    </source>
</evidence>
<dbReference type="SMART" id="SM00422">
    <property type="entry name" value="HTH_MERR"/>
    <property type="match status" value="1"/>
</dbReference>
<dbReference type="STRING" id="868595.Desca_0263"/>
<dbReference type="InterPro" id="IPR041718">
    <property type="entry name" value="IS607_transposase-like"/>
</dbReference>
<keyword evidence="3" id="KW-0233">DNA recombination</keyword>
<keyword evidence="2" id="KW-0238">DNA-binding</keyword>
<evidence type="ECO:0000259" key="7">
    <source>
        <dbReference type="PROSITE" id="PS51736"/>
    </source>
</evidence>
<dbReference type="GO" id="GO:0015074">
    <property type="term" value="P:DNA integration"/>
    <property type="evidence" value="ECO:0007669"/>
    <property type="project" value="UniProtKB-KW"/>
</dbReference>
<accession>F6B5U4</accession>
<dbReference type="NCBIfam" id="TIGR01764">
    <property type="entry name" value="excise"/>
    <property type="match status" value="1"/>
</dbReference>
<evidence type="ECO:0000256" key="4">
    <source>
        <dbReference type="PIRSR" id="PIRSR606118-50"/>
    </source>
</evidence>
<keyword evidence="1" id="KW-0229">DNA integration</keyword>
<dbReference type="SUPFAM" id="SSF46955">
    <property type="entry name" value="Putative DNA-binding domain"/>
    <property type="match status" value="1"/>
</dbReference>
<dbReference type="InterPro" id="IPR051491">
    <property type="entry name" value="Recombinase/Transposase-rel"/>
</dbReference>
<feature type="active site" description="O-(5'-phospho-DNA)-serine intermediate" evidence="4 5">
    <location>
        <position position="64"/>
    </location>
</feature>
<dbReference type="PROSITE" id="PS51736">
    <property type="entry name" value="RECOMBINASES_3"/>
    <property type="match status" value="1"/>
</dbReference>
<dbReference type="InterPro" id="IPR006118">
    <property type="entry name" value="Recombinase_CS"/>
</dbReference>
<evidence type="ECO:0000256" key="2">
    <source>
        <dbReference type="ARBA" id="ARBA00023125"/>
    </source>
</evidence>
<keyword evidence="10" id="KW-1185">Reference proteome</keyword>
<evidence type="ECO:0000256" key="5">
    <source>
        <dbReference type="PROSITE-ProRule" id="PRU10137"/>
    </source>
</evidence>
<protein>
    <submittedName>
        <fullName evidence="8">DNA binding domain protein, excisionase family</fullName>
    </submittedName>
</protein>
<dbReference type="GO" id="GO:0003677">
    <property type="term" value="F:DNA binding"/>
    <property type="evidence" value="ECO:0007669"/>
    <property type="project" value="UniProtKB-KW"/>
</dbReference>
<dbReference type="NCBIfam" id="NF033518">
    <property type="entry name" value="transpos_IS607"/>
    <property type="match status" value="1"/>
</dbReference>
<dbReference type="RefSeq" id="WP_013809498.1">
    <property type="nucleotide sequence ID" value="NC_015565.1"/>
</dbReference>
<evidence type="ECO:0000313" key="9">
    <source>
        <dbReference type="EMBL" id="AEF95416.1"/>
    </source>
</evidence>
<gene>
    <name evidence="8" type="ordered locus">Desca_0263</name>
    <name evidence="9" type="ordered locus">Desca_2597</name>
</gene>
<dbReference type="InterPro" id="IPR048046">
    <property type="entry name" value="Transpos_IS607"/>
</dbReference>
<dbReference type="GO" id="GO:0000150">
    <property type="term" value="F:DNA strand exchange activity"/>
    <property type="evidence" value="ECO:0007669"/>
    <property type="project" value="InterPro"/>
</dbReference>
<dbReference type="InterPro" id="IPR036162">
    <property type="entry name" value="Resolvase-like_N_sf"/>
</dbReference>
<dbReference type="AlphaFoldDB" id="F6B5U4"/>